<dbReference type="SUPFAM" id="SSF82171">
    <property type="entry name" value="DPP6 N-terminal domain-like"/>
    <property type="match status" value="1"/>
</dbReference>
<keyword evidence="7" id="KW-1185">Reference proteome</keyword>
<evidence type="ECO:0000259" key="5">
    <source>
        <dbReference type="Pfam" id="PF02897"/>
    </source>
</evidence>
<organism evidence="6 7">
    <name type="scientific">Spirosoma validum</name>
    <dbReference type="NCBI Taxonomy" id="2771355"/>
    <lineage>
        <taxon>Bacteria</taxon>
        <taxon>Pseudomonadati</taxon>
        <taxon>Bacteroidota</taxon>
        <taxon>Cytophagia</taxon>
        <taxon>Cytophagales</taxon>
        <taxon>Cytophagaceae</taxon>
        <taxon>Spirosoma</taxon>
    </lineage>
</organism>
<dbReference type="GO" id="GO:0004252">
    <property type="term" value="F:serine-type endopeptidase activity"/>
    <property type="evidence" value="ECO:0007669"/>
    <property type="project" value="InterPro"/>
</dbReference>
<evidence type="ECO:0000259" key="4">
    <source>
        <dbReference type="Pfam" id="PF00326"/>
    </source>
</evidence>
<sequence length="615" mass="67680">MLAGPAPKPNAVRKYTIEQFMKTIRFGGSDISPDEKTVLFSSNQDGVFNLYEIPFDGSGQPKQLTSSKTNAIFAIGYLPDGRILYSSDQGGNELTHIYLREKDGAISDLTPGEKAKYQFGGLSHDRKSFFYGSNQRNRAAFDLFEMELATMKPKLIFENPGGFLPSDVSPDKRYVSLTKTMTTSNSDTYLYDTQTKETKLLTKHEGDVNNGSAGFTPDGKKLLISTDDGNEFSYIKAYDLATGQSTVLDKANWDIMGDYLSYRGKYRVLSVNNDARTELKIIDTRTNQAVKLPALPGGDVTGVNIADSEGRMTFYVNSSNSPSTLYSYDFKTGKATPLVRSLNPEINAEDLVLGEVIRYKSFDGMEIPALLFKPKEAKAGDKLPAILSIHGGPGGQTRLSYSPLVQYLVNSGYVVLAVNNRGSSGYGKTFYAADDRKHGDADLKDCVESKKFLTGTGYVDPSKIGIMGGSYGGYMTLAGLAFTPDEFAVGVDIFGVANWLRTLNSMPEWWGPQRDAMFKEIGHPKADSVALYNKSPLFHTNKIKKPLIVIQGANDPRVLKIESDEIVANVKKNGVPVEYITFPNEGHGFVKKENEITAYKAVREFLDKYLKGPGQ</sequence>
<dbReference type="Pfam" id="PF00326">
    <property type="entry name" value="Peptidase_S9"/>
    <property type="match status" value="1"/>
</dbReference>
<dbReference type="Pfam" id="PF07676">
    <property type="entry name" value="PD40"/>
    <property type="match status" value="1"/>
</dbReference>
<gene>
    <name evidence="6" type="ORF">IC230_18840</name>
</gene>
<evidence type="ECO:0000313" key="7">
    <source>
        <dbReference type="Proteomes" id="UP000653797"/>
    </source>
</evidence>
<keyword evidence="3" id="KW-0720">Serine protease</keyword>
<name>A0A927B495_9BACT</name>
<evidence type="ECO:0000313" key="6">
    <source>
        <dbReference type="EMBL" id="MBD2754967.1"/>
    </source>
</evidence>
<keyword evidence="1" id="KW-0645">Protease</keyword>
<feature type="domain" description="Peptidase S9A N-terminal" evidence="5">
    <location>
        <begin position="79"/>
        <end position="339"/>
    </location>
</feature>
<evidence type="ECO:0000256" key="1">
    <source>
        <dbReference type="ARBA" id="ARBA00022670"/>
    </source>
</evidence>
<dbReference type="SUPFAM" id="SSF53474">
    <property type="entry name" value="alpha/beta-Hydrolases"/>
    <property type="match status" value="1"/>
</dbReference>
<reference evidence="6" key="1">
    <citation type="submission" date="2020-09" db="EMBL/GenBank/DDBJ databases">
        <authorList>
            <person name="Kim M.K."/>
        </authorList>
    </citation>
    <scope>NUCLEOTIDE SEQUENCE</scope>
    <source>
        <strain evidence="6">BT704</strain>
    </source>
</reference>
<keyword evidence="2" id="KW-0378">Hydrolase</keyword>
<evidence type="ECO:0000256" key="3">
    <source>
        <dbReference type="ARBA" id="ARBA00022825"/>
    </source>
</evidence>
<dbReference type="AlphaFoldDB" id="A0A927B495"/>
<dbReference type="Gene3D" id="3.40.50.1820">
    <property type="entry name" value="alpha/beta hydrolase"/>
    <property type="match status" value="1"/>
</dbReference>
<dbReference type="InterPro" id="IPR029058">
    <property type="entry name" value="AB_hydrolase_fold"/>
</dbReference>
<dbReference type="InterPro" id="IPR002470">
    <property type="entry name" value="Peptidase_S9A"/>
</dbReference>
<dbReference type="GO" id="GO:0006508">
    <property type="term" value="P:proteolysis"/>
    <property type="evidence" value="ECO:0007669"/>
    <property type="project" value="UniProtKB-KW"/>
</dbReference>
<dbReference type="PANTHER" id="PTHR42776">
    <property type="entry name" value="SERINE PEPTIDASE S9 FAMILY MEMBER"/>
    <property type="match status" value="1"/>
</dbReference>
<dbReference type="InterPro" id="IPR011042">
    <property type="entry name" value="6-blade_b-propeller_TolB-like"/>
</dbReference>
<dbReference type="InterPro" id="IPR001375">
    <property type="entry name" value="Peptidase_S9_cat"/>
</dbReference>
<evidence type="ECO:0000256" key="2">
    <source>
        <dbReference type="ARBA" id="ARBA00022801"/>
    </source>
</evidence>
<dbReference type="Proteomes" id="UP000653797">
    <property type="component" value="Unassembled WGS sequence"/>
</dbReference>
<proteinExistence type="predicted"/>
<dbReference type="PRINTS" id="PR00862">
    <property type="entry name" value="PROLIGOPTASE"/>
</dbReference>
<feature type="domain" description="Peptidase S9 prolyl oligopeptidase catalytic" evidence="4">
    <location>
        <begin position="402"/>
        <end position="611"/>
    </location>
</feature>
<dbReference type="Gene3D" id="2.120.10.30">
    <property type="entry name" value="TolB, C-terminal domain"/>
    <property type="match status" value="2"/>
</dbReference>
<dbReference type="InterPro" id="IPR023302">
    <property type="entry name" value="Pept_S9A_N"/>
</dbReference>
<accession>A0A927B495</accession>
<protein>
    <submittedName>
        <fullName evidence="6">S9 family peptidase</fullName>
    </submittedName>
</protein>
<dbReference type="InterPro" id="IPR011659">
    <property type="entry name" value="WD40"/>
</dbReference>
<dbReference type="EMBL" id="JACXAA010000007">
    <property type="protein sequence ID" value="MBD2754967.1"/>
    <property type="molecule type" value="Genomic_DNA"/>
</dbReference>
<dbReference type="PANTHER" id="PTHR42776:SF27">
    <property type="entry name" value="DIPEPTIDYL PEPTIDASE FAMILY MEMBER 6"/>
    <property type="match status" value="1"/>
</dbReference>
<dbReference type="Pfam" id="PF02897">
    <property type="entry name" value="Peptidase_S9_N"/>
    <property type="match status" value="1"/>
</dbReference>
<comment type="caution">
    <text evidence="6">The sequence shown here is derived from an EMBL/GenBank/DDBJ whole genome shotgun (WGS) entry which is preliminary data.</text>
</comment>